<evidence type="ECO:0000313" key="2">
    <source>
        <dbReference type="Proteomes" id="UP000649617"/>
    </source>
</evidence>
<name>A0A812YB89_SYMPI</name>
<sequence length="319" mass="37418">MSRALEKRKLCLEALKIKAAVKLQRVFRGIILPRLRQLRETVGKIREKCLLQRLQQRLGRFLRARRLSRQLKAEARGIDQDSLPRLTASALRIQAFCRGRWSRKGWSYCWDPPFKRACTLAARQEQAASSLPSLTAALTRHFAELRHRRRCRWSNARVRRTWLPALQAEFSMLSSWCFEAEENERRVDFEARNLRRLEAQWQKYAEGLETFARSHAMDRSKNRDQWVATVSDGKAVWLNERTGQIRPSDPVEARVRGTLARERKKAVDRFEEQARSWRTTWEEEDQASAELYAAGQAELQDITRSSYAATFYSVAEKHR</sequence>
<proteinExistence type="predicted"/>
<dbReference type="Pfam" id="PF00612">
    <property type="entry name" value="IQ"/>
    <property type="match status" value="2"/>
</dbReference>
<accession>A0A812YB89</accession>
<evidence type="ECO:0000313" key="1">
    <source>
        <dbReference type="EMBL" id="CAE7770107.1"/>
    </source>
</evidence>
<dbReference type="AlphaFoldDB" id="A0A812YB89"/>
<organism evidence="1 2">
    <name type="scientific">Symbiodinium pilosum</name>
    <name type="common">Dinoflagellate</name>
    <dbReference type="NCBI Taxonomy" id="2952"/>
    <lineage>
        <taxon>Eukaryota</taxon>
        <taxon>Sar</taxon>
        <taxon>Alveolata</taxon>
        <taxon>Dinophyceae</taxon>
        <taxon>Suessiales</taxon>
        <taxon>Symbiodiniaceae</taxon>
        <taxon>Symbiodinium</taxon>
    </lineage>
</organism>
<dbReference type="OrthoDB" id="411982at2759"/>
<reference evidence="1" key="1">
    <citation type="submission" date="2021-02" db="EMBL/GenBank/DDBJ databases">
        <authorList>
            <person name="Dougan E. K."/>
            <person name="Rhodes N."/>
            <person name="Thang M."/>
            <person name="Chan C."/>
        </authorList>
    </citation>
    <scope>NUCLEOTIDE SEQUENCE</scope>
</reference>
<keyword evidence="2" id="KW-1185">Reference proteome</keyword>
<dbReference type="Proteomes" id="UP000649617">
    <property type="component" value="Unassembled WGS sequence"/>
</dbReference>
<dbReference type="EMBL" id="CAJNIZ010047537">
    <property type="protein sequence ID" value="CAE7770107.1"/>
    <property type="molecule type" value="Genomic_DNA"/>
</dbReference>
<gene>
    <name evidence="1" type="primary">PIP5K5</name>
    <name evidence="1" type="ORF">SPIL2461_LOCUS22667</name>
</gene>
<comment type="caution">
    <text evidence="1">The sequence shown here is derived from an EMBL/GenBank/DDBJ whole genome shotgun (WGS) entry which is preliminary data.</text>
</comment>
<dbReference type="InterPro" id="IPR000048">
    <property type="entry name" value="IQ_motif_EF-hand-BS"/>
</dbReference>
<protein>
    <submittedName>
        <fullName evidence="1">PIP5K5 protein</fullName>
    </submittedName>
</protein>